<evidence type="ECO:0008006" key="3">
    <source>
        <dbReference type="Google" id="ProtNLM"/>
    </source>
</evidence>
<comment type="caution">
    <text evidence="1">The sequence shown here is derived from an EMBL/GenBank/DDBJ whole genome shotgun (WGS) entry which is preliminary data.</text>
</comment>
<dbReference type="EMBL" id="JAVDSJ010000002">
    <property type="protein sequence ID" value="MDR6583968.1"/>
    <property type="molecule type" value="Genomic_DNA"/>
</dbReference>
<proteinExistence type="predicted"/>
<gene>
    <name evidence="1" type="ORF">J2W50_002166</name>
</gene>
<sequence>MPIRTFKLLGVISLIFLGVGLLVHLSRPHYARCDFYDSPDTLDGGVKLLNGVSYRFQLCGSGGHDQDGTDDEIELKVFNDKETLLARRYFSVNWYAGRSFHAPLRYEADAVRYIDVTENSEFDKRLSMPPTKWDWIQARLPLF</sequence>
<dbReference type="Proteomes" id="UP001260715">
    <property type="component" value="Unassembled WGS sequence"/>
</dbReference>
<evidence type="ECO:0000313" key="2">
    <source>
        <dbReference type="Proteomes" id="UP001260715"/>
    </source>
</evidence>
<accession>A0ABU1PFS1</accession>
<organism evidence="1 2">
    <name type="scientific">Herbaspirillum frisingense</name>
    <dbReference type="NCBI Taxonomy" id="92645"/>
    <lineage>
        <taxon>Bacteria</taxon>
        <taxon>Pseudomonadati</taxon>
        <taxon>Pseudomonadota</taxon>
        <taxon>Betaproteobacteria</taxon>
        <taxon>Burkholderiales</taxon>
        <taxon>Oxalobacteraceae</taxon>
        <taxon>Herbaspirillum</taxon>
    </lineage>
</organism>
<evidence type="ECO:0000313" key="1">
    <source>
        <dbReference type="EMBL" id="MDR6583968.1"/>
    </source>
</evidence>
<reference evidence="1 2" key="1">
    <citation type="submission" date="2023-07" db="EMBL/GenBank/DDBJ databases">
        <title>Sorghum-associated microbial communities from plants grown in Nebraska, USA.</title>
        <authorList>
            <person name="Schachtman D."/>
        </authorList>
    </citation>
    <scope>NUCLEOTIDE SEQUENCE [LARGE SCALE GENOMIC DNA]</scope>
    <source>
        <strain evidence="1 2">596</strain>
    </source>
</reference>
<protein>
    <recommendedName>
        <fullName evidence="3">DUF3592 domain-containing protein</fullName>
    </recommendedName>
</protein>
<name>A0ABU1PFS1_9BURK</name>
<dbReference type="RefSeq" id="WP_233207670.1">
    <property type="nucleotide sequence ID" value="NZ_JAVDSJ010000002.1"/>
</dbReference>
<keyword evidence="2" id="KW-1185">Reference proteome</keyword>